<dbReference type="InterPro" id="IPR002893">
    <property type="entry name" value="Znf_MYND"/>
</dbReference>
<dbReference type="AlphaFoldDB" id="A0A9P6EB83"/>
<name>A0A9P6EB83_9AGAR</name>
<proteinExistence type="predicted"/>
<evidence type="ECO:0000313" key="6">
    <source>
        <dbReference type="EMBL" id="KAF9525820.1"/>
    </source>
</evidence>
<dbReference type="Pfam" id="PF01753">
    <property type="entry name" value="zf-MYND"/>
    <property type="match status" value="1"/>
</dbReference>
<keyword evidence="1" id="KW-0479">Metal-binding</keyword>
<protein>
    <recommendedName>
        <fullName evidence="5">MYND-type domain-containing protein</fullName>
    </recommendedName>
</protein>
<keyword evidence="7" id="KW-1185">Reference proteome</keyword>
<dbReference type="OrthoDB" id="3071576at2759"/>
<sequence length="246" mass="28371">MSGCTMLSKYITTSGQQGHIVIYHLLSKPFVPQLFSSIFLLLTKPDSPSLLPLNLSRALDIWEQLLNQIKHATSCRQGGCWLAGLSKLLDLTRQIFELIYYETIPGIREAPTISKLGSRILQLWQDSSIFYGITERTVLERYKFLKKCCNPTCTQRLKRVQKMKKFRCLACHTVFYCSRECQKLDWKTHHLNCDASAFATRESLQQMYAEPPAPLQADHMYHYAPLTNPLVQHCHHMRLRSDSSGF</sequence>
<dbReference type="SUPFAM" id="SSF144232">
    <property type="entry name" value="HIT/MYND zinc finger-like"/>
    <property type="match status" value="1"/>
</dbReference>
<reference evidence="6" key="1">
    <citation type="submission" date="2020-11" db="EMBL/GenBank/DDBJ databases">
        <authorList>
            <consortium name="DOE Joint Genome Institute"/>
            <person name="Ahrendt S."/>
            <person name="Riley R."/>
            <person name="Andreopoulos W."/>
            <person name="Labutti K."/>
            <person name="Pangilinan J."/>
            <person name="Ruiz-Duenas F.J."/>
            <person name="Barrasa J.M."/>
            <person name="Sanchez-Garcia M."/>
            <person name="Camarero S."/>
            <person name="Miyauchi S."/>
            <person name="Serrano A."/>
            <person name="Linde D."/>
            <person name="Babiker R."/>
            <person name="Drula E."/>
            <person name="Ayuso-Fernandez I."/>
            <person name="Pacheco R."/>
            <person name="Padilla G."/>
            <person name="Ferreira P."/>
            <person name="Barriuso J."/>
            <person name="Kellner H."/>
            <person name="Castanera R."/>
            <person name="Alfaro M."/>
            <person name="Ramirez L."/>
            <person name="Pisabarro A.G."/>
            <person name="Kuo A."/>
            <person name="Tritt A."/>
            <person name="Lipzen A."/>
            <person name="He G."/>
            <person name="Yan M."/>
            <person name="Ng V."/>
            <person name="Cullen D."/>
            <person name="Martin F."/>
            <person name="Rosso M.-N."/>
            <person name="Henrissat B."/>
            <person name="Hibbett D."/>
            <person name="Martinez A.T."/>
            <person name="Grigoriev I.V."/>
        </authorList>
    </citation>
    <scope>NUCLEOTIDE SEQUENCE</scope>
    <source>
        <strain evidence="6">CBS 506.95</strain>
    </source>
</reference>
<feature type="domain" description="MYND-type" evidence="5">
    <location>
        <begin position="153"/>
        <end position="193"/>
    </location>
</feature>
<dbReference type="Proteomes" id="UP000807306">
    <property type="component" value="Unassembled WGS sequence"/>
</dbReference>
<keyword evidence="3" id="KW-0862">Zinc</keyword>
<evidence type="ECO:0000256" key="3">
    <source>
        <dbReference type="ARBA" id="ARBA00022833"/>
    </source>
</evidence>
<dbReference type="Gene3D" id="6.10.140.2220">
    <property type="match status" value="1"/>
</dbReference>
<evidence type="ECO:0000259" key="5">
    <source>
        <dbReference type="PROSITE" id="PS50865"/>
    </source>
</evidence>
<dbReference type="PROSITE" id="PS50865">
    <property type="entry name" value="ZF_MYND_2"/>
    <property type="match status" value="1"/>
</dbReference>
<organism evidence="6 7">
    <name type="scientific">Crepidotus variabilis</name>
    <dbReference type="NCBI Taxonomy" id="179855"/>
    <lineage>
        <taxon>Eukaryota</taxon>
        <taxon>Fungi</taxon>
        <taxon>Dikarya</taxon>
        <taxon>Basidiomycota</taxon>
        <taxon>Agaricomycotina</taxon>
        <taxon>Agaricomycetes</taxon>
        <taxon>Agaricomycetidae</taxon>
        <taxon>Agaricales</taxon>
        <taxon>Agaricineae</taxon>
        <taxon>Crepidotaceae</taxon>
        <taxon>Crepidotus</taxon>
    </lineage>
</organism>
<dbReference type="GO" id="GO:0008270">
    <property type="term" value="F:zinc ion binding"/>
    <property type="evidence" value="ECO:0007669"/>
    <property type="project" value="UniProtKB-KW"/>
</dbReference>
<comment type="caution">
    <text evidence="6">The sequence shown here is derived from an EMBL/GenBank/DDBJ whole genome shotgun (WGS) entry which is preliminary data.</text>
</comment>
<accession>A0A9P6EB83</accession>
<evidence type="ECO:0000256" key="4">
    <source>
        <dbReference type="PROSITE-ProRule" id="PRU00134"/>
    </source>
</evidence>
<gene>
    <name evidence="6" type="ORF">CPB83DRAFT_515011</name>
</gene>
<evidence type="ECO:0000256" key="1">
    <source>
        <dbReference type="ARBA" id="ARBA00022723"/>
    </source>
</evidence>
<evidence type="ECO:0000313" key="7">
    <source>
        <dbReference type="Proteomes" id="UP000807306"/>
    </source>
</evidence>
<keyword evidence="2 4" id="KW-0863">Zinc-finger</keyword>
<evidence type="ECO:0000256" key="2">
    <source>
        <dbReference type="ARBA" id="ARBA00022771"/>
    </source>
</evidence>
<dbReference type="EMBL" id="MU157879">
    <property type="protein sequence ID" value="KAF9525820.1"/>
    <property type="molecule type" value="Genomic_DNA"/>
</dbReference>